<organism evidence="1">
    <name type="scientific">Timema monikensis</name>
    <dbReference type="NCBI Taxonomy" id="170555"/>
    <lineage>
        <taxon>Eukaryota</taxon>
        <taxon>Metazoa</taxon>
        <taxon>Ecdysozoa</taxon>
        <taxon>Arthropoda</taxon>
        <taxon>Hexapoda</taxon>
        <taxon>Insecta</taxon>
        <taxon>Pterygota</taxon>
        <taxon>Neoptera</taxon>
        <taxon>Polyneoptera</taxon>
        <taxon>Phasmatodea</taxon>
        <taxon>Timematodea</taxon>
        <taxon>Timematoidea</taxon>
        <taxon>Timematidae</taxon>
        <taxon>Timema</taxon>
    </lineage>
</organism>
<reference evidence="1" key="1">
    <citation type="submission" date="2020-11" db="EMBL/GenBank/DDBJ databases">
        <authorList>
            <person name="Tran Van P."/>
        </authorList>
    </citation>
    <scope>NUCLEOTIDE SEQUENCE</scope>
</reference>
<proteinExistence type="predicted"/>
<dbReference type="EMBL" id="OB792904">
    <property type="protein sequence ID" value="CAD7425211.1"/>
    <property type="molecule type" value="Genomic_DNA"/>
</dbReference>
<name>A0A7R9E0P8_9NEOP</name>
<protein>
    <submittedName>
        <fullName evidence="1">Uncharacterized protein</fullName>
    </submittedName>
</protein>
<gene>
    <name evidence="1" type="ORF">TMSB3V08_LOCUS2127</name>
</gene>
<dbReference type="AlphaFoldDB" id="A0A7R9E0P8"/>
<accession>A0A7R9E0P8</accession>
<evidence type="ECO:0000313" key="1">
    <source>
        <dbReference type="EMBL" id="CAD7425211.1"/>
    </source>
</evidence>
<sequence>MYPLLFRRRVGNHFGKTTLIIPNQDANLNLPVIGSLVYCESSALAHAATETVAAWFNALLLQYTRLPMTECTEFVEESLDITVNLIQTSYHKWSATLVHVTSVTRPALQLNSNHYRSASGGLTWGKVHSYPLRWPHGLRR</sequence>